<dbReference type="EMBL" id="WHWB01032325">
    <property type="protein sequence ID" value="KAJ7426058.1"/>
    <property type="molecule type" value="Genomic_DNA"/>
</dbReference>
<accession>A0ABQ9DUR7</accession>
<name>A0ABQ9DUR7_9PASS</name>
<reference evidence="1" key="1">
    <citation type="submission" date="2019-10" db="EMBL/GenBank/DDBJ databases">
        <authorList>
            <person name="Soares A.E.R."/>
            <person name="Aleixo A."/>
            <person name="Schneider P."/>
            <person name="Miyaki C.Y."/>
            <person name="Schneider M.P."/>
            <person name="Mello C."/>
            <person name="Vasconcelos A.T.R."/>
        </authorList>
    </citation>
    <scope>NUCLEOTIDE SEQUENCE</scope>
    <source>
        <tissue evidence="1">Muscle</tissue>
    </source>
</reference>
<proteinExistence type="predicted"/>
<comment type="caution">
    <text evidence="1">The sequence shown here is derived from an EMBL/GenBank/DDBJ whole genome shotgun (WGS) entry which is preliminary data.</text>
</comment>
<gene>
    <name evidence="1" type="ORF">WISP_19352</name>
</gene>
<evidence type="ECO:0000313" key="1">
    <source>
        <dbReference type="EMBL" id="KAJ7426058.1"/>
    </source>
</evidence>
<protein>
    <submittedName>
        <fullName evidence="1">Uncharacterized protein</fullName>
    </submittedName>
</protein>
<keyword evidence="2" id="KW-1185">Reference proteome</keyword>
<dbReference type="Proteomes" id="UP001145742">
    <property type="component" value="Unassembled WGS sequence"/>
</dbReference>
<sequence>MWASFAVPYRQWNVWMSGSAALSRSVERSASWGGRRLLQAQEQNVTRGPGDGGQPYVRNCTEPDVSQVPEPVQSLLYLDKVPKGRLRTVAFGWILNNSELITKTVQLPEIGPPGHTQEEASGGLVAGILSAFPCVQLQELELWAEKQHKLV</sequence>
<organism evidence="1 2">
    <name type="scientific">Willisornis vidua</name>
    <name type="common">Xingu scale-backed antbird</name>
    <dbReference type="NCBI Taxonomy" id="1566151"/>
    <lineage>
        <taxon>Eukaryota</taxon>
        <taxon>Metazoa</taxon>
        <taxon>Chordata</taxon>
        <taxon>Craniata</taxon>
        <taxon>Vertebrata</taxon>
        <taxon>Euteleostomi</taxon>
        <taxon>Archelosauria</taxon>
        <taxon>Archosauria</taxon>
        <taxon>Dinosauria</taxon>
        <taxon>Saurischia</taxon>
        <taxon>Theropoda</taxon>
        <taxon>Coelurosauria</taxon>
        <taxon>Aves</taxon>
        <taxon>Neognathae</taxon>
        <taxon>Neoaves</taxon>
        <taxon>Telluraves</taxon>
        <taxon>Australaves</taxon>
        <taxon>Passeriformes</taxon>
        <taxon>Thamnophilidae</taxon>
        <taxon>Willisornis</taxon>
    </lineage>
</organism>
<evidence type="ECO:0000313" key="2">
    <source>
        <dbReference type="Proteomes" id="UP001145742"/>
    </source>
</evidence>